<evidence type="ECO:0000313" key="3">
    <source>
        <dbReference type="Proteomes" id="UP000612746"/>
    </source>
</evidence>
<name>A0A8H7PSH1_9FUNG</name>
<reference evidence="2" key="1">
    <citation type="submission" date="2020-12" db="EMBL/GenBank/DDBJ databases">
        <title>Metabolic potential, ecology and presence of endohyphal bacteria is reflected in genomic diversity of Mucoromycotina.</title>
        <authorList>
            <person name="Muszewska A."/>
            <person name="Okrasinska A."/>
            <person name="Steczkiewicz K."/>
            <person name="Drgas O."/>
            <person name="Orlowska M."/>
            <person name="Perlinska-Lenart U."/>
            <person name="Aleksandrzak-Piekarczyk T."/>
            <person name="Szatraj K."/>
            <person name="Zielenkiewicz U."/>
            <person name="Pilsyk S."/>
            <person name="Malc E."/>
            <person name="Mieczkowski P."/>
            <person name="Kruszewska J.S."/>
            <person name="Biernat P."/>
            <person name="Pawlowska J."/>
        </authorList>
    </citation>
    <scope>NUCLEOTIDE SEQUENCE</scope>
    <source>
        <strain evidence="2">WA0000051536</strain>
    </source>
</reference>
<dbReference type="Proteomes" id="UP000612746">
    <property type="component" value="Unassembled WGS sequence"/>
</dbReference>
<accession>A0A8H7PSH1</accession>
<sequence length="397" mass="43707">MTQEQKHYYQEPTNVDDLQTYEKPNALDDIVDAKDTEILGSALHGLSVEEYDRQCSGLTVVDASSSVLSPQPVIKPSSTEASPAIAPPLPERPDTTHSQPQIISSIPLATSSALPADTSSIATSSQEAPDSEAPSAKKQDAKHDNPHILSPPLAATTSESNEEPAAGFMQMAKQYTSMSMRSTRIDTVDSTIFQIKKHSLLKPQHHEIFLGEGDTKKLCYRKIQPHSYNWGFQNTLYRIPLDKKLERGTAVAETKRQAYQNQMVIAWGEGMGDGKAKNNSTEFKNMTATPLLFIYEMEYKSRRLRWVRPTVLTHNMSCEVIDGPRQVIASFDSHGMGYFTNIGKLKLHNATMAEIAGDSIEELEALLVISCCTLVDLLREVVEKAVGIRDGGVAGSI</sequence>
<evidence type="ECO:0000256" key="1">
    <source>
        <dbReference type="SAM" id="MobiDB-lite"/>
    </source>
</evidence>
<evidence type="ECO:0000313" key="2">
    <source>
        <dbReference type="EMBL" id="KAG2179373.1"/>
    </source>
</evidence>
<dbReference type="OrthoDB" id="2444645at2759"/>
<feature type="compositionally biased region" description="Basic and acidic residues" evidence="1">
    <location>
        <begin position="135"/>
        <end position="146"/>
    </location>
</feature>
<feature type="region of interest" description="Disordered" evidence="1">
    <location>
        <begin position="66"/>
        <end position="164"/>
    </location>
</feature>
<feature type="compositionally biased region" description="Polar residues" evidence="1">
    <location>
        <begin position="96"/>
        <end position="128"/>
    </location>
</feature>
<protein>
    <submittedName>
        <fullName evidence="2">Uncharacterized protein</fullName>
    </submittedName>
</protein>
<organism evidence="2 3">
    <name type="scientific">Umbelopsis vinacea</name>
    <dbReference type="NCBI Taxonomy" id="44442"/>
    <lineage>
        <taxon>Eukaryota</taxon>
        <taxon>Fungi</taxon>
        <taxon>Fungi incertae sedis</taxon>
        <taxon>Mucoromycota</taxon>
        <taxon>Mucoromycotina</taxon>
        <taxon>Umbelopsidomycetes</taxon>
        <taxon>Umbelopsidales</taxon>
        <taxon>Umbelopsidaceae</taxon>
        <taxon>Umbelopsis</taxon>
    </lineage>
</organism>
<keyword evidence="3" id="KW-1185">Reference proteome</keyword>
<proteinExistence type="predicted"/>
<dbReference type="AlphaFoldDB" id="A0A8H7PSH1"/>
<gene>
    <name evidence="2" type="ORF">INT44_006219</name>
</gene>
<comment type="caution">
    <text evidence="2">The sequence shown here is derived from an EMBL/GenBank/DDBJ whole genome shotgun (WGS) entry which is preliminary data.</text>
</comment>
<dbReference type="EMBL" id="JAEPRA010000010">
    <property type="protein sequence ID" value="KAG2179373.1"/>
    <property type="molecule type" value="Genomic_DNA"/>
</dbReference>